<name>A0A4C1WST5_EUMVA</name>
<dbReference type="Gene3D" id="3.30.420.10">
    <property type="entry name" value="Ribonuclease H-like superfamily/Ribonuclease H"/>
    <property type="match status" value="1"/>
</dbReference>
<sequence>MVTTNLERMKVSKLQDQKVENEYVERLKDSLDDVVLAFSDMSIGSLQKKANIVLQVESVRWSYRNELEFALKKIIVILFTRKPKTHRVIRCKCVVPGSGLSDEQKVTRHVAKWIHKSYDKSYRTIFLNAALALSGLLPLDLRVHECAALYKHKRYLSNDYLLPRQELEMREIRAESREVQLLWLKAHIGAAENKRADSLAKTAALRSNTPPDCDIVSLSYVKKRIRDKSVLK</sequence>
<dbReference type="GO" id="GO:0003676">
    <property type="term" value="F:nucleic acid binding"/>
    <property type="evidence" value="ECO:0007669"/>
    <property type="project" value="InterPro"/>
</dbReference>
<accession>A0A4C1WST5</accession>
<evidence type="ECO:0000313" key="1">
    <source>
        <dbReference type="EMBL" id="GBP54438.1"/>
    </source>
</evidence>
<dbReference type="InterPro" id="IPR036397">
    <property type="entry name" value="RNaseH_sf"/>
</dbReference>
<dbReference type="Proteomes" id="UP000299102">
    <property type="component" value="Unassembled WGS sequence"/>
</dbReference>
<evidence type="ECO:0008006" key="3">
    <source>
        <dbReference type="Google" id="ProtNLM"/>
    </source>
</evidence>
<dbReference type="AlphaFoldDB" id="A0A4C1WST5"/>
<evidence type="ECO:0000313" key="2">
    <source>
        <dbReference type="Proteomes" id="UP000299102"/>
    </source>
</evidence>
<organism evidence="1 2">
    <name type="scientific">Eumeta variegata</name>
    <name type="common">Bagworm moth</name>
    <name type="synonym">Eumeta japonica</name>
    <dbReference type="NCBI Taxonomy" id="151549"/>
    <lineage>
        <taxon>Eukaryota</taxon>
        <taxon>Metazoa</taxon>
        <taxon>Ecdysozoa</taxon>
        <taxon>Arthropoda</taxon>
        <taxon>Hexapoda</taxon>
        <taxon>Insecta</taxon>
        <taxon>Pterygota</taxon>
        <taxon>Neoptera</taxon>
        <taxon>Endopterygota</taxon>
        <taxon>Lepidoptera</taxon>
        <taxon>Glossata</taxon>
        <taxon>Ditrysia</taxon>
        <taxon>Tineoidea</taxon>
        <taxon>Psychidae</taxon>
        <taxon>Oiketicinae</taxon>
        <taxon>Eumeta</taxon>
    </lineage>
</organism>
<dbReference type="EMBL" id="BGZK01000647">
    <property type="protein sequence ID" value="GBP54438.1"/>
    <property type="molecule type" value="Genomic_DNA"/>
</dbReference>
<protein>
    <recommendedName>
        <fullName evidence="3">RNase H type-1 domain-containing protein</fullName>
    </recommendedName>
</protein>
<comment type="caution">
    <text evidence="1">The sequence shown here is derived from an EMBL/GenBank/DDBJ whole genome shotgun (WGS) entry which is preliminary data.</text>
</comment>
<dbReference type="OrthoDB" id="418748at2759"/>
<proteinExistence type="predicted"/>
<dbReference type="SUPFAM" id="SSF53098">
    <property type="entry name" value="Ribonuclease H-like"/>
    <property type="match status" value="1"/>
</dbReference>
<keyword evidence="2" id="KW-1185">Reference proteome</keyword>
<gene>
    <name evidence="1" type="ORF">EVAR_35995_1</name>
</gene>
<dbReference type="InterPro" id="IPR012337">
    <property type="entry name" value="RNaseH-like_sf"/>
</dbReference>
<reference evidence="1 2" key="1">
    <citation type="journal article" date="2019" name="Commun. Biol.">
        <title>The bagworm genome reveals a unique fibroin gene that provides high tensile strength.</title>
        <authorList>
            <person name="Kono N."/>
            <person name="Nakamura H."/>
            <person name="Ohtoshi R."/>
            <person name="Tomita M."/>
            <person name="Numata K."/>
            <person name="Arakawa K."/>
        </authorList>
    </citation>
    <scope>NUCLEOTIDE SEQUENCE [LARGE SCALE GENOMIC DNA]</scope>
</reference>